<evidence type="ECO:0000313" key="5">
    <source>
        <dbReference type="EMBL" id="GAA3737818.1"/>
    </source>
</evidence>
<reference evidence="6" key="1">
    <citation type="journal article" date="2019" name="Int. J. Syst. Evol. Microbiol.">
        <title>The Global Catalogue of Microorganisms (GCM) 10K type strain sequencing project: providing services to taxonomists for standard genome sequencing and annotation.</title>
        <authorList>
            <consortium name="The Broad Institute Genomics Platform"/>
            <consortium name="The Broad Institute Genome Sequencing Center for Infectious Disease"/>
            <person name="Wu L."/>
            <person name="Ma J."/>
        </authorList>
    </citation>
    <scope>NUCLEOTIDE SEQUENCE [LARGE SCALE GENOMIC DNA]</scope>
    <source>
        <strain evidence="6">JCM 16949</strain>
    </source>
</reference>
<evidence type="ECO:0000256" key="2">
    <source>
        <dbReference type="ARBA" id="ARBA00022729"/>
    </source>
</evidence>
<dbReference type="RefSeq" id="WP_344754723.1">
    <property type="nucleotide sequence ID" value="NZ_BAABAE010000003.1"/>
</dbReference>
<dbReference type="PANTHER" id="PTHR43248:SF29">
    <property type="entry name" value="TRIPEPTIDYL AMINOPEPTIDASE"/>
    <property type="match status" value="1"/>
</dbReference>
<name>A0ABP7FJZ2_9MICO</name>
<keyword evidence="6" id="KW-1185">Reference proteome</keyword>
<feature type="domain" description="Peptidase S33 tripeptidyl aminopeptidase-like C-terminal" evidence="4">
    <location>
        <begin position="412"/>
        <end position="513"/>
    </location>
</feature>
<dbReference type="Proteomes" id="UP001501004">
    <property type="component" value="Unassembled WGS sequence"/>
</dbReference>
<gene>
    <name evidence="5" type="ORF">GCM10022239_11860</name>
</gene>
<evidence type="ECO:0000256" key="1">
    <source>
        <dbReference type="ARBA" id="ARBA00010088"/>
    </source>
</evidence>
<dbReference type="SUPFAM" id="SSF53474">
    <property type="entry name" value="alpha/beta-Hydrolases"/>
    <property type="match status" value="1"/>
</dbReference>
<dbReference type="EMBL" id="BAABAE010000003">
    <property type="protein sequence ID" value="GAA3737818.1"/>
    <property type="molecule type" value="Genomic_DNA"/>
</dbReference>
<evidence type="ECO:0000313" key="6">
    <source>
        <dbReference type="Proteomes" id="UP001501004"/>
    </source>
</evidence>
<keyword evidence="3 5" id="KW-0378">Hydrolase</keyword>
<dbReference type="PANTHER" id="PTHR43248">
    <property type="entry name" value="2-SUCCINYL-6-HYDROXY-2,4-CYCLOHEXADIENE-1-CARBOXYLATE SYNTHASE"/>
    <property type="match status" value="1"/>
</dbReference>
<dbReference type="InterPro" id="IPR051601">
    <property type="entry name" value="Serine_prot/Carboxylest_S33"/>
</dbReference>
<dbReference type="Gene3D" id="3.40.50.1820">
    <property type="entry name" value="alpha/beta hydrolase"/>
    <property type="match status" value="1"/>
</dbReference>
<proteinExistence type="inferred from homology"/>
<keyword evidence="2" id="KW-0732">Signal</keyword>
<organism evidence="5 6">
    <name type="scientific">Leifsonella bigeumensis</name>
    <dbReference type="NCBI Taxonomy" id="433643"/>
    <lineage>
        <taxon>Bacteria</taxon>
        <taxon>Bacillati</taxon>
        <taxon>Actinomycetota</taxon>
        <taxon>Actinomycetes</taxon>
        <taxon>Micrococcales</taxon>
        <taxon>Microbacteriaceae</taxon>
        <taxon>Leifsonella</taxon>
    </lineage>
</organism>
<sequence>MTRRRWPLRTALAVACLAFVVPLSGCVTLFLPPAPELTSKPTEEKVDAALVPYYSQVLAWSKCEGSFQCATATAPLDWNDPARDSIHLALIRSPATGSRLGSLLVNPGGPGGSGYDFIQDSLNYAVDAKLTERYDIVGFDPRGVNRSSAVSCYDDPSELDNFLYELSPRDLGQDALVDHIEQTYADFGAACLEHTGELLGYVDTVSAARDLDLLRAILGDTKLNYLGYSYGTFLGATYAGLYPEKTGRLVLDGALDPATTDFDVTLTQAKGFEDAARAYLADCLAGSECPFRGTVDAGMKRIRTLLDRLDASPLRASDDRMLGSDAMFTAIILPLYSQSNWPYLSDLFTDVFAGNADYAFQLADAYNGRNSDGTYQDNSTEAFIAINCLDYRQTSTRDTLAAEAAELARVAPTFGPQMSWGGTSCSEWPFPSTRVREAIRAPGSAPILVVGTTNDPATPYQWAVNLADELESGHLVTYHGEGHTAYNKSNSCVNDTVDAYFIDGTVPAEDPDC</sequence>
<evidence type="ECO:0000259" key="4">
    <source>
        <dbReference type="Pfam" id="PF08386"/>
    </source>
</evidence>
<accession>A0ABP7FJZ2</accession>
<dbReference type="InterPro" id="IPR013595">
    <property type="entry name" value="Pept_S33_TAP-like_C"/>
</dbReference>
<dbReference type="InterPro" id="IPR029058">
    <property type="entry name" value="AB_hydrolase_fold"/>
</dbReference>
<dbReference type="Pfam" id="PF08386">
    <property type="entry name" value="Abhydrolase_4"/>
    <property type="match status" value="1"/>
</dbReference>
<comment type="caution">
    <text evidence="5">The sequence shown here is derived from an EMBL/GenBank/DDBJ whole genome shotgun (WGS) entry which is preliminary data.</text>
</comment>
<protein>
    <submittedName>
        <fullName evidence="5">Alpha/beta hydrolase</fullName>
    </submittedName>
</protein>
<comment type="similarity">
    <text evidence="1">Belongs to the peptidase S33 family.</text>
</comment>
<evidence type="ECO:0000256" key="3">
    <source>
        <dbReference type="ARBA" id="ARBA00022801"/>
    </source>
</evidence>
<dbReference type="GO" id="GO:0016787">
    <property type="term" value="F:hydrolase activity"/>
    <property type="evidence" value="ECO:0007669"/>
    <property type="project" value="UniProtKB-KW"/>
</dbReference>